<dbReference type="CDD" id="cd09891">
    <property type="entry name" value="NGN_Bact_1"/>
    <property type="match status" value="1"/>
</dbReference>
<evidence type="ECO:0000256" key="4">
    <source>
        <dbReference type="ARBA" id="ARBA00023163"/>
    </source>
</evidence>
<keyword evidence="4 5" id="KW-0804">Transcription</keyword>
<dbReference type="GO" id="GO:0006353">
    <property type="term" value="P:DNA-templated transcription termination"/>
    <property type="evidence" value="ECO:0007669"/>
    <property type="project" value="UniProtKB-UniRule"/>
</dbReference>
<evidence type="ECO:0000256" key="3">
    <source>
        <dbReference type="ARBA" id="ARBA00023015"/>
    </source>
</evidence>
<dbReference type="InterPro" id="IPR001062">
    <property type="entry name" value="Transcrpt_antiterm_NusG"/>
</dbReference>
<comment type="function">
    <text evidence="5 7">Participates in transcription elongation, termination and antitermination.</text>
</comment>
<dbReference type="InterPro" id="IPR014722">
    <property type="entry name" value="Rib_uL2_dom2"/>
</dbReference>
<feature type="domain" description="KOW" evidence="9">
    <location>
        <begin position="151"/>
        <end position="178"/>
    </location>
</feature>
<dbReference type="SMART" id="SM00738">
    <property type="entry name" value="NGN"/>
    <property type="match status" value="1"/>
</dbReference>
<keyword evidence="1 5" id="KW-0806">Transcription termination</keyword>
<proteinExistence type="inferred from homology"/>
<dbReference type="PANTHER" id="PTHR30265">
    <property type="entry name" value="RHO-INTERACTING TRANSCRIPTION TERMINATION FACTOR NUSG"/>
    <property type="match status" value="1"/>
</dbReference>
<evidence type="ECO:0000256" key="7">
    <source>
        <dbReference type="RuleBase" id="RU000538"/>
    </source>
</evidence>
<evidence type="ECO:0000259" key="8">
    <source>
        <dbReference type="SMART" id="SM00738"/>
    </source>
</evidence>
<name>A0A388TF31_9BACT</name>
<dbReference type="InterPro" id="IPR036735">
    <property type="entry name" value="NGN_dom_sf"/>
</dbReference>
<dbReference type="HAMAP" id="MF_00948">
    <property type="entry name" value="NusG"/>
    <property type="match status" value="1"/>
</dbReference>
<dbReference type="GO" id="GO:0006354">
    <property type="term" value="P:DNA-templated transcription elongation"/>
    <property type="evidence" value="ECO:0007669"/>
    <property type="project" value="UniProtKB-UniRule"/>
</dbReference>
<accession>A0A388TF31</accession>
<dbReference type="NCBIfam" id="TIGR00922">
    <property type="entry name" value="nusG"/>
    <property type="match status" value="1"/>
</dbReference>
<evidence type="ECO:0000256" key="5">
    <source>
        <dbReference type="HAMAP-Rule" id="MF_00948"/>
    </source>
</evidence>
<dbReference type="AlphaFoldDB" id="A0A388TF31"/>
<dbReference type="GO" id="GO:0005829">
    <property type="term" value="C:cytosol"/>
    <property type="evidence" value="ECO:0007669"/>
    <property type="project" value="UniProtKB-ARBA"/>
</dbReference>
<dbReference type="SMART" id="SM00739">
    <property type="entry name" value="KOW"/>
    <property type="match status" value="1"/>
</dbReference>
<sequence>MSDTENTTNLVDVGSTENIENTAAAEGGSLADLQGEWFILHVFTGYEKKVCAAIEQKVVELKLSGKIHKVLIPEENISEVKNNKQKTRKRMMYPGYVFINMERDDDTWYEIRKINGVSKFIGAEVPEPVPEKDIKQMLMQIGEKVTRTVVDFEVGESVKVISGPFRGYEGQIQEILPERGKVKVLIAIFGRSTPMELDFNQVEKNSN</sequence>
<keyword evidence="3 5" id="KW-0805">Transcription regulation</keyword>
<dbReference type="Proteomes" id="UP000275925">
    <property type="component" value="Unassembled WGS sequence"/>
</dbReference>
<dbReference type="Pfam" id="PF00467">
    <property type="entry name" value="KOW"/>
    <property type="match status" value="1"/>
</dbReference>
<comment type="caution">
    <text evidence="10">The sequence shown here is derived from an EMBL/GenBank/DDBJ whole genome shotgun (WGS) entry which is preliminary data.</text>
</comment>
<dbReference type="Pfam" id="PF02357">
    <property type="entry name" value="NusG"/>
    <property type="match status" value="1"/>
</dbReference>
<evidence type="ECO:0000256" key="2">
    <source>
        <dbReference type="ARBA" id="ARBA00022814"/>
    </source>
</evidence>
<dbReference type="SUPFAM" id="SSF82679">
    <property type="entry name" value="N-utilization substance G protein NusG, N-terminal domain"/>
    <property type="match status" value="1"/>
</dbReference>
<evidence type="ECO:0000256" key="6">
    <source>
        <dbReference type="NCBIfam" id="TIGR00922"/>
    </source>
</evidence>
<keyword evidence="11" id="KW-1185">Reference proteome</keyword>
<dbReference type="FunFam" id="2.30.30.30:FF:000002">
    <property type="entry name" value="Transcription termination/antitermination factor NusG"/>
    <property type="match status" value="1"/>
</dbReference>
<gene>
    <name evidence="5 10" type="primary">nusG</name>
    <name evidence="10" type="ORF">NO2_0117</name>
</gene>
<evidence type="ECO:0000256" key="1">
    <source>
        <dbReference type="ARBA" id="ARBA00022472"/>
    </source>
</evidence>
<evidence type="ECO:0000313" key="11">
    <source>
        <dbReference type="Proteomes" id="UP000275925"/>
    </source>
</evidence>
<dbReference type="GO" id="GO:0032784">
    <property type="term" value="P:regulation of DNA-templated transcription elongation"/>
    <property type="evidence" value="ECO:0007669"/>
    <property type="project" value="InterPro"/>
</dbReference>
<dbReference type="InterPro" id="IPR005824">
    <property type="entry name" value="KOW"/>
</dbReference>
<dbReference type="InterPro" id="IPR043425">
    <property type="entry name" value="NusG-like"/>
</dbReference>
<comment type="similarity">
    <text evidence="5 7">Belongs to the NusG family.</text>
</comment>
<evidence type="ECO:0000313" key="10">
    <source>
        <dbReference type="EMBL" id="GBR75441.1"/>
    </source>
</evidence>
<dbReference type="InterPro" id="IPR047050">
    <property type="entry name" value="NGN"/>
</dbReference>
<keyword evidence="2 5" id="KW-0889">Transcription antitermination</keyword>
<dbReference type="PRINTS" id="PR00338">
    <property type="entry name" value="NUSGTNSCPFCT"/>
</dbReference>
<dbReference type="EMBL" id="BGZO01000002">
    <property type="protein sequence ID" value="GBR75441.1"/>
    <property type="molecule type" value="Genomic_DNA"/>
</dbReference>
<dbReference type="Gene3D" id="2.30.30.30">
    <property type="match status" value="1"/>
</dbReference>
<dbReference type="CDD" id="cd06091">
    <property type="entry name" value="KOW_NusG"/>
    <property type="match status" value="1"/>
</dbReference>
<dbReference type="GO" id="GO:0031564">
    <property type="term" value="P:transcription antitermination"/>
    <property type="evidence" value="ECO:0007669"/>
    <property type="project" value="UniProtKB-UniRule"/>
</dbReference>
<protein>
    <recommendedName>
        <fullName evidence="5 6">Transcription termination/antitermination protein NusG</fullName>
    </recommendedName>
</protein>
<dbReference type="InterPro" id="IPR008991">
    <property type="entry name" value="Translation_prot_SH3-like_sf"/>
</dbReference>
<feature type="domain" description="NusG-like N-terminal" evidence="8">
    <location>
        <begin position="34"/>
        <end position="141"/>
    </location>
</feature>
<dbReference type="Gene3D" id="3.30.70.940">
    <property type="entry name" value="NusG, N-terminal domain"/>
    <property type="match status" value="1"/>
</dbReference>
<organism evidence="10 11">
    <name type="scientific">Candidatus Termititenax persephonae</name>
    <dbReference type="NCBI Taxonomy" id="2218525"/>
    <lineage>
        <taxon>Bacteria</taxon>
        <taxon>Bacillati</taxon>
        <taxon>Candidatus Margulisiibacteriota</taxon>
        <taxon>Candidatus Termititenacia</taxon>
        <taxon>Candidatus Termititenacales</taxon>
        <taxon>Candidatus Termititenacaceae</taxon>
        <taxon>Candidatus Termititenax</taxon>
    </lineage>
</organism>
<dbReference type="PANTHER" id="PTHR30265:SF2">
    <property type="entry name" value="TRANSCRIPTION TERMINATION_ANTITERMINATION PROTEIN NUSG"/>
    <property type="match status" value="1"/>
</dbReference>
<dbReference type="InterPro" id="IPR006645">
    <property type="entry name" value="NGN-like_dom"/>
</dbReference>
<reference evidence="10 11" key="1">
    <citation type="journal article" date="2019" name="ISME J.">
        <title>Genome analyses of uncultured TG2/ZB3 bacteria in 'Margulisbacteria' specifically attached to ectosymbiotic spirochetes of protists in the termite gut.</title>
        <authorList>
            <person name="Utami Y.D."/>
            <person name="Kuwahara H."/>
            <person name="Igai K."/>
            <person name="Murakami T."/>
            <person name="Sugaya K."/>
            <person name="Morikawa T."/>
            <person name="Nagura Y."/>
            <person name="Yuki M."/>
            <person name="Deevong P."/>
            <person name="Inoue T."/>
            <person name="Kihara K."/>
            <person name="Lo N."/>
            <person name="Yamada A."/>
            <person name="Ohkuma M."/>
            <person name="Hongoh Y."/>
        </authorList>
    </citation>
    <scope>NUCLEOTIDE SEQUENCE [LARGE SCALE GENOMIC DNA]</scope>
    <source>
        <strain evidence="10">NkOx7-02</strain>
    </source>
</reference>
<evidence type="ECO:0000259" key="9">
    <source>
        <dbReference type="SMART" id="SM00739"/>
    </source>
</evidence>
<dbReference type="SUPFAM" id="SSF50104">
    <property type="entry name" value="Translation proteins SH3-like domain"/>
    <property type="match status" value="1"/>
</dbReference>